<dbReference type="GO" id="GO:0005886">
    <property type="term" value="C:plasma membrane"/>
    <property type="evidence" value="ECO:0007669"/>
    <property type="project" value="UniProtKB-SubCell"/>
</dbReference>
<comment type="subcellular location">
    <subcellularLocation>
        <location evidence="6">Cell membrane</location>
        <topology evidence="6">Single-pass type I membrane protein</topology>
    </subcellularLocation>
    <subcellularLocation>
        <location evidence="1">Membrane</location>
        <topology evidence="1">Single-pass membrane protein</topology>
    </subcellularLocation>
</comment>
<gene>
    <name evidence="10" type="ORF">BRAFLDRAFT_82400</name>
</gene>
<dbReference type="AlphaFoldDB" id="C3YAM0"/>
<evidence type="ECO:0000256" key="3">
    <source>
        <dbReference type="ARBA" id="ARBA00022692"/>
    </source>
</evidence>
<dbReference type="InterPro" id="IPR033772">
    <property type="entry name" value="UPA"/>
</dbReference>
<feature type="domain" description="ZU5" evidence="9">
    <location>
        <begin position="571"/>
        <end position="708"/>
    </location>
</feature>
<feature type="region of interest" description="Disordered" evidence="7">
    <location>
        <begin position="423"/>
        <end position="469"/>
    </location>
</feature>
<keyword evidence="6" id="KW-0217">Developmental protein</keyword>
<dbReference type="Gene3D" id="1.10.533.10">
    <property type="entry name" value="Death Domain, Fas"/>
    <property type="match status" value="1"/>
</dbReference>
<evidence type="ECO:0000256" key="5">
    <source>
        <dbReference type="ARBA" id="ARBA00023136"/>
    </source>
</evidence>
<dbReference type="Pfam" id="PF17217">
    <property type="entry name" value="UPA"/>
    <property type="match status" value="1"/>
</dbReference>
<comment type="function">
    <text evidence="6">Receptor for netrin required for axon guidance. Mediates axon repulsion of neuronal growth cones in the developing nervous system upon ligand binding.</text>
</comment>
<evidence type="ECO:0000256" key="1">
    <source>
        <dbReference type="ARBA" id="ARBA00004167"/>
    </source>
</evidence>
<accession>C3YAM0</accession>
<sequence length="1108" mass="120698">MYCSSCGAQSLPSGHVCPQCGGELTDQSHSGTWSVSTRKSVGPTSPGRPVYQAHSQGLQLPAYSRGLRAHIQSHGSVPKGESVGPADPGRPIAYLQGAQSDSMRESVEPADPGRPIAYLQGAQSDSLREYVGPAAADPGRPKAYTQGPRSVPTGETVGPTDPGRPIEYHQGAQSDSMRESVGFTDPGRPKAYTQGPRSVPTGESVGAADTGRHVIYRAHGSLSVSIDALEESTEPEPHRARGPLIAHTFAAGCGVSVLPVRSTQGPRSVPTRGSGGSAGSGEPRHLISHIRGPRSIPTGESVGAADTGRPVLHVYAQGPRSVSTDALEEYEGPGRPISYEQRPRRVPGVTRESREFTDFGAPGGSIAHTHGPLRVSTRDWVAPTGARRPIAYHQGPAQGYRGHMFDSGEFADSADPRHPIAHLQGPKSVSTGESVGPADPRHPIDYLQGLQSVPRRESVGSTEYEDPENLDYEDPHEYLRPNLQSFSLGIQGMNPFAMTRKPVLEQHTKEDIRRSCPPEHFRAPRDEPSMGEEFGDLDTCDTLSCLLQKFRAISSDPNTVKMTTNNLSTLRFVAGMFDKNGGHLTLEHLGIDLYVPPDAVSDANTEIFIFAQDVDEPSRDEVEKWMPPVIQCGPHGLRFNRHVILTVKHPAKDLSEWSFKFQASNTDIGEAPEWKDLTQDPSAMCFTHGDKTVIFVDHFTLFGLVGKLVGAESGEKVKKRRFRMGVFAEPLFRDTEIFQLRVRVWQDNTKEERAVRKKEQHLQGVQLGVDKVLHLAGDGGNVSVVLEWLCPGWQVMENDRQTIPFSSLWNDHAEMPSCTFGLERQPLDTQSRLAYRVTALQVAHPGNSVSIDVLKQLGSRQALDGPSAAPLDPESTFLQLQPELRPTPRCVPQFPSDVQFRRLCLELDLENTAGKDWRSVAEVLHLPYDFIQWARQRSDPTRRLLDFLVAFHGEDSLRVLRDALVEIGHERALQMVEAMMETADNGPTVRAEVQYGATGHQSTDGQPFAGMWHADMHFGSHCTTPKESHSLCAYAPKAVRSGMGNVDGNGSRPSDLQQTLSSGPTSSGSTTVEKVSGERSLGDGQEADASMPSTWNDASGNISHVSSV</sequence>
<keyword evidence="4" id="KW-1133">Transmembrane helix</keyword>
<dbReference type="GO" id="GO:0005042">
    <property type="term" value="F:netrin receptor activity"/>
    <property type="evidence" value="ECO:0007669"/>
    <property type="project" value="UniProtKB-UniRule"/>
</dbReference>
<name>C3YAM0_BRAFL</name>
<feature type="region of interest" description="Disordered" evidence="7">
    <location>
        <begin position="26"/>
        <end position="48"/>
    </location>
</feature>
<evidence type="ECO:0000256" key="4">
    <source>
        <dbReference type="ARBA" id="ARBA00022989"/>
    </source>
</evidence>
<dbReference type="InterPro" id="IPR037936">
    <property type="entry name" value="UNC5A-D"/>
</dbReference>
<feature type="region of interest" description="Disordered" evidence="7">
    <location>
        <begin position="260"/>
        <end position="305"/>
    </location>
</feature>
<evidence type="ECO:0000313" key="10">
    <source>
        <dbReference type="EMBL" id="EEN62768.1"/>
    </source>
</evidence>
<dbReference type="SMART" id="SM00218">
    <property type="entry name" value="ZU5"/>
    <property type="match status" value="1"/>
</dbReference>
<dbReference type="InterPro" id="IPR011029">
    <property type="entry name" value="DEATH-like_dom_sf"/>
</dbReference>
<organism>
    <name type="scientific">Branchiostoma floridae</name>
    <name type="common">Florida lancelet</name>
    <name type="synonym">Amphioxus</name>
    <dbReference type="NCBI Taxonomy" id="7739"/>
    <lineage>
        <taxon>Eukaryota</taxon>
        <taxon>Metazoa</taxon>
        <taxon>Chordata</taxon>
        <taxon>Cephalochordata</taxon>
        <taxon>Leptocardii</taxon>
        <taxon>Amphioxiformes</taxon>
        <taxon>Branchiostomatidae</taxon>
        <taxon>Branchiostoma</taxon>
    </lineage>
</organism>
<evidence type="ECO:0000259" key="8">
    <source>
        <dbReference type="PROSITE" id="PS50017"/>
    </source>
</evidence>
<evidence type="ECO:0000256" key="2">
    <source>
        <dbReference type="ARBA" id="ARBA00009844"/>
    </source>
</evidence>
<feature type="domain" description="Death" evidence="8">
    <location>
        <begin position="902"/>
        <end position="980"/>
    </location>
</feature>
<dbReference type="Pfam" id="PF00791">
    <property type="entry name" value="ZU5"/>
    <property type="match status" value="1"/>
</dbReference>
<keyword evidence="6" id="KW-0675">Receptor</keyword>
<dbReference type="STRING" id="7739.C3YAM0"/>
<protein>
    <recommendedName>
        <fullName evidence="6">Netrin receptor UNC5</fullName>
    </recommendedName>
</protein>
<dbReference type="InParanoid" id="C3YAM0"/>
<keyword evidence="5" id="KW-0472">Membrane</keyword>
<dbReference type="Pfam" id="PF00531">
    <property type="entry name" value="Death"/>
    <property type="match status" value="1"/>
</dbReference>
<feature type="region of interest" description="Disordered" evidence="7">
    <location>
        <begin position="1043"/>
        <end position="1108"/>
    </location>
</feature>
<feature type="region of interest" description="Disordered" evidence="7">
    <location>
        <begin position="330"/>
        <end position="371"/>
    </location>
</feature>
<dbReference type="PROSITE" id="PS51145">
    <property type="entry name" value="ZU5"/>
    <property type="match status" value="1"/>
</dbReference>
<feature type="compositionally biased region" description="Basic and acidic residues" evidence="7">
    <location>
        <begin position="506"/>
        <end position="528"/>
    </location>
</feature>
<feature type="compositionally biased region" description="Polar residues" evidence="7">
    <location>
        <begin position="1091"/>
        <end position="1108"/>
    </location>
</feature>
<proteinExistence type="inferred from homology"/>
<dbReference type="eggNOG" id="KOG1480">
    <property type="taxonomic scope" value="Eukaryota"/>
</dbReference>
<dbReference type="PROSITE" id="PS50017">
    <property type="entry name" value="DEATH_DOMAIN"/>
    <property type="match status" value="1"/>
</dbReference>
<dbReference type="PANTHER" id="PTHR12582:SF41">
    <property type="entry name" value="UNC5C-LIKE PROTEIN"/>
    <property type="match status" value="1"/>
</dbReference>
<feature type="compositionally biased region" description="Polar residues" evidence="7">
    <location>
        <begin position="26"/>
        <end position="43"/>
    </location>
</feature>
<evidence type="ECO:0000256" key="7">
    <source>
        <dbReference type="SAM" id="MobiDB-lite"/>
    </source>
</evidence>
<evidence type="ECO:0000259" key="9">
    <source>
        <dbReference type="PROSITE" id="PS51145"/>
    </source>
</evidence>
<feature type="region of interest" description="Disordered" evidence="7">
    <location>
        <begin position="506"/>
        <end position="530"/>
    </location>
</feature>
<dbReference type="Gene3D" id="2.60.220.30">
    <property type="match status" value="1"/>
</dbReference>
<keyword evidence="6" id="KW-0393">Immunoglobulin domain</keyword>
<dbReference type="PANTHER" id="PTHR12582">
    <property type="entry name" value="NETRIN RECEPTOR UNC5"/>
    <property type="match status" value="1"/>
</dbReference>
<dbReference type="InterPro" id="IPR000906">
    <property type="entry name" value="ZU5_dom"/>
</dbReference>
<feature type="compositionally biased region" description="Low complexity" evidence="7">
    <location>
        <begin position="1056"/>
        <end position="1071"/>
    </location>
</feature>
<dbReference type="InterPro" id="IPR000488">
    <property type="entry name" value="Death_dom"/>
</dbReference>
<reference evidence="10" key="1">
    <citation type="journal article" date="2008" name="Nature">
        <title>The amphioxus genome and the evolution of the chordate karyotype.</title>
        <authorList>
            <consortium name="US DOE Joint Genome Institute (JGI-PGF)"/>
            <person name="Putnam N.H."/>
            <person name="Butts T."/>
            <person name="Ferrier D.E.K."/>
            <person name="Furlong R.F."/>
            <person name="Hellsten U."/>
            <person name="Kawashima T."/>
            <person name="Robinson-Rechavi M."/>
            <person name="Shoguchi E."/>
            <person name="Terry A."/>
            <person name="Yu J.-K."/>
            <person name="Benito-Gutierrez E.L."/>
            <person name="Dubchak I."/>
            <person name="Garcia-Fernandez J."/>
            <person name="Gibson-Brown J.J."/>
            <person name="Grigoriev I.V."/>
            <person name="Horton A.C."/>
            <person name="de Jong P.J."/>
            <person name="Jurka J."/>
            <person name="Kapitonov V.V."/>
            <person name="Kohara Y."/>
            <person name="Kuroki Y."/>
            <person name="Lindquist E."/>
            <person name="Lucas S."/>
            <person name="Osoegawa K."/>
            <person name="Pennacchio L.A."/>
            <person name="Salamov A.A."/>
            <person name="Satou Y."/>
            <person name="Sauka-Spengler T."/>
            <person name="Schmutz J."/>
            <person name="Shin-I T."/>
            <person name="Toyoda A."/>
            <person name="Bronner-Fraser M."/>
            <person name="Fujiyama A."/>
            <person name="Holland L.Z."/>
            <person name="Holland P.W.H."/>
            <person name="Satoh N."/>
            <person name="Rokhsar D.S."/>
        </authorList>
    </citation>
    <scope>NUCLEOTIDE SEQUENCE [LARGE SCALE GENOMIC DNA]</scope>
    <source>
        <strain evidence="10">S238N-H82</strain>
        <tissue evidence="10">Testes</tissue>
    </source>
</reference>
<keyword evidence="3" id="KW-0812">Transmembrane</keyword>
<dbReference type="SUPFAM" id="SSF47986">
    <property type="entry name" value="DEATH domain"/>
    <property type="match status" value="1"/>
</dbReference>
<feature type="region of interest" description="Disordered" evidence="7">
    <location>
        <begin position="73"/>
        <end position="205"/>
    </location>
</feature>
<dbReference type="EMBL" id="GG666494">
    <property type="protein sequence ID" value="EEN62768.1"/>
    <property type="molecule type" value="Genomic_DNA"/>
</dbReference>
<comment type="similarity">
    <text evidence="2 6">Belongs to the unc-5 family.</text>
</comment>
<evidence type="ECO:0000256" key="6">
    <source>
        <dbReference type="RuleBase" id="RU367033"/>
    </source>
</evidence>